<comment type="caution">
    <text evidence="1">The sequence shown here is derived from an EMBL/GenBank/DDBJ whole genome shotgun (WGS) entry which is preliminary data.</text>
</comment>
<name>A0A5S4X092_9BRAD</name>
<evidence type="ECO:0000313" key="1">
    <source>
        <dbReference type="EMBL" id="TYL86310.1"/>
    </source>
</evidence>
<proteinExistence type="predicted"/>
<dbReference type="InterPro" id="IPR029063">
    <property type="entry name" value="SAM-dependent_MTases_sf"/>
</dbReference>
<reference evidence="1 2" key="1">
    <citation type="submission" date="2019-08" db="EMBL/GenBank/DDBJ databases">
        <title>Bradyrhizobium hipponensis sp. nov., a rhizobium isolated from a Lupinus angustifolius root nodule in Tunisia.</title>
        <authorList>
            <person name="Off K."/>
            <person name="Rejili M."/>
            <person name="Mars M."/>
            <person name="Brachmann A."/>
            <person name="Marin M."/>
        </authorList>
    </citation>
    <scope>NUCLEOTIDE SEQUENCE [LARGE SCALE GENOMIC DNA]</scope>
    <source>
        <strain evidence="1 2">CTAW11</strain>
    </source>
</reference>
<dbReference type="Gene3D" id="3.40.50.150">
    <property type="entry name" value="Vaccinia Virus protein VP39"/>
    <property type="match status" value="1"/>
</dbReference>
<dbReference type="EMBL" id="VSSR01000013">
    <property type="protein sequence ID" value="TYL86310.1"/>
    <property type="molecule type" value="Genomic_DNA"/>
</dbReference>
<evidence type="ECO:0008006" key="3">
    <source>
        <dbReference type="Google" id="ProtNLM"/>
    </source>
</evidence>
<evidence type="ECO:0000313" key="2">
    <source>
        <dbReference type="Proteomes" id="UP000324853"/>
    </source>
</evidence>
<accession>A0A5S4X092</accession>
<dbReference type="SUPFAM" id="SSF53335">
    <property type="entry name" value="S-adenosyl-L-methionine-dependent methyltransferases"/>
    <property type="match status" value="1"/>
</dbReference>
<dbReference type="AlphaFoldDB" id="A0A5S4X092"/>
<dbReference type="Proteomes" id="UP000324853">
    <property type="component" value="Unassembled WGS sequence"/>
</dbReference>
<gene>
    <name evidence="1" type="ORF">FXB38_07460</name>
</gene>
<sequence length="126" mass="14551">MLLDLGSCRGTFGISLQKIMPDLSIVCVDNSFIRVATSMFRKPLFAKGPKFLYGDLFKTSISNVDILNVYLPQEMTKTLIDKIRAESRSTTIVVMYRIELEDLPYKERIYLGRPSEIRNRVTVYEF</sequence>
<dbReference type="RefSeq" id="WP_148750225.1">
    <property type="nucleotide sequence ID" value="NZ_VSSR01000013.1"/>
</dbReference>
<organism evidence="1 2">
    <name type="scientific">Bradyrhizobium cytisi</name>
    <dbReference type="NCBI Taxonomy" id="515489"/>
    <lineage>
        <taxon>Bacteria</taxon>
        <taxon>Pseudomonadati</taxon>
        <taxon>Pseudomonadota</taxon>
        <taxon>Alphaproteobacteria</taxon>
        <taxon>Hyphomicrobiales</taxon>
        <taxon>Nitrobacteraceae</taxon>
        <taxon>Bradyrhizobium</taxon>
    </lineage>
</organism>
<keyword evidence="2" id="KW-1185">Reference proteome</keyword>
<protein>
    <recommendedName>
        <fullName evidence="3">Class I SAM-dependent methyltransferase</fullName>
    </recommendedName>
</protein>